<protein>
    <recommendedName>
        <fullName evidence="4">Questionable protein</fullName>
    </recommendedName>
</protein>
<keyword evidence="3" id="KW-1185">Reference proteome</keyword>
<name>A0ABR3DJE4_NEUIN</name>
<evidence type="ECO:0008006" key="4">
    <source>
        <dbReference type="Google" id="ProtNLM"/>
    </source>
</evidence>
<comment type="caution">
    <text evidence="2">The sequence shown here is derived from an EMBL/GenBank/DDBJ whole genome shotgun (WGS) entry which is preliminary data.</text>
</comment>
<gene>
    <name evidence="2" type="ORF">QR685DRAFT_568973</name>
</gene>
<dbReference type="EMBL" id="JAVLET010000002">
    <property type="protein sequence ID" value="KAL0472807.1"/>
    <property type="molecule type" value="Genomic_DNA"/>
</dbReference>
<reference evidence="2 3" key="1">
    <citation type="submission" date="2023-09" db="EMBL/GenBank/DDBJ databases">
        <title>Multi-omics analysis of a traditional fermented food reveals byproduct-associated fungal strains for waste-to-food upcycling.</title>
        <authorList>
            <consortium name="Lawrence Berkeley National Laboratory"/>
            <person name="Rekdal V.M."/>
            <person name="Villalobos-Escobedo J.M."/>
            <person name="Rodriguez-Valeron N."/>
            <person name="Garcia M.O."/>
            <person name="Vasquez D.P."/>
            <person name="Damayanti I."/>
            <person name="Sorensen P.M."/>
            <person name="Baidoo E.E."/>
            <person name="De Carvalho A.C."/>
            <person name="Riley R."/>
            <person name="Lipzen A."/>
            <person name="He G."/>
            <person name="Yan M."/>
            <person name="Haridas S."/>
            <person name="Daum C."/>
            <person name="Yoshinaga Y."/>
            <person name="Ng V."/>
            <person name="Grigoriev I.V."/>
            <person name="Munk R."/>
            <person name="Nuraida L."/>
            <person name="Wijaya C.H."/>
            <person name="Morales P.-C."/>
            <person name="Keasling J.D."/>
        </authorList>
    </citation>
    <scope>NUCLEOTIDE SEQUENCE [LARGE SCALE GENOMIC DNA]</scope>
    <source>
        <strain evidence="2 3">FGSC 2613</strain>
    </source>
</reference>
<accession>A0ABR3DJE4</accession>
<evidence type="ECO:0000313" key="3">
    <source>
        <dbReference type="Proteomes" id="UP001451303"/>
    </source>
</evidence>
<evidence type="ECO:0000256" key="1">
    <source>
        <dbReference type="SAM" id="MobiDB-lite"/>
    </source>
</evidence>
<proteinExistence type="predicted"/>
<evidence type="ECO:0000313" key="2">
    <source>
        <dbReference type="EMBL" id="KAL0472807.1"/>
    </source>
</evidence>
<organism evidence="2 3">
    <name type="scientific">Neurospora intermedia</name>
    <dbReference type="NCBI Taxonomy" id="5142"/>
    <lineage>
        <taxon>Eukaryota</taxon>
        <taxon>Fungi</taxon>
        <taxon>Dikarya</taxon>
        <taxon>Ascomycota</taxon>
        <taxon>Pezizomycotina</taxon>
        <taxon>Sordariomycetes</taxon>
        <taxon>Sordariomycetidae</taxon>
        <taxon>Sordariales</taxon>
        <taxon>Sordariaceae</taxon>
        <taxon>Neurospora</taxon>
    </lineage>
</organism>
<dbReference type="Proteomes" id="UP001451303">
    <property type="component" value="Unassembled WGS sequence"/>
</dbReference>
<sequence>MVQPDKPPFTSAFSACQLRKQFTHRLVDVSLLCITHNTGLPGLHARSKQASKTDTHRRQHGSRATDGTSCPLTLSYSELYEAPSSFNCSLCRRCHRRRRRRRQSSHTCLGFFIQS</sequence>
<feature type="region of interest" description="Disordered" evidence="1">
    <location>
        <begin position="44"/>
        <end position="70"/>
    </location>
</feature>